<keyword evidence="2" id="KW-1185">Reference proteome</keyword>
<dbReference type="OrthoDB" id="9808545at2"/>
<sequence>MSQPALVVEAGDPLMSSEIVVEMIKQLRAMDTYDTYEGWSEEKIIDPLIMTKERKREVPVIGDPDEITLARVKAYYNAISSLVEKRCGLMAVPVINITHEGFGRALVLVGKLIAVDKVLRDVHRFGFGSLEELNEKTEKVLEKAVALIEQFKEVAEA</sequence>
<evidence type="ECO:0000313" key="1">
    <source>
        <dbReference type="EMBL" id="OAI17358.1"/>
    </source>
</evidence>
<dbReference type="Proteomes" id="UP000077628">
    <property type="component" value="Unassembled WGS sequence"/>
</dbReference>
<reference evidence="2" key="1">
    <citation type="submission" date="2016-03" db="EMBL/GenBank/DDBJ databases">
        <authorList>
            <person name="Heylen K."/>
            <person name="De Vos P."/>
            <person name="Vekeman B."/>
        </authorList>
    </citation>
    <scope>NUCLEOTIDE SEQUENCE [LARGE SCALE GENOMIC DNA]</scope>
    <source>
        <strain evidence="2">R-45383</strain>
    </source>
</reference>
<protein>
    <recommendedName>
        <fullName evidence="3">Nitrogen fixation protein</fullName>
    </recommendedName>
</protein>
<name>A0A177NH37_9GAMM</name>
<proteinExistence type="predicted"/>
<accession>A0A177NH37</accession>
<comment type="caution">
    <text evidence="1">The sequence shown here is derived from an EMBL/GenBank/DDBJ whole genome shotgun (WGS) entry which is preliminary data.</text>
</comment>
<evidence type="ECO:0008006" key="3">
    <source>
        <dbReference type="Google" id="ProtNLM"/>
    </source>
</evidence>
<dbReference type="EMBL" id="LUUK01000178">
    <property type="protein sequence ID" value="OAI17358.1"/>
    <property type="molecule type" value="Genomic_DNA"/>
</dbReference>
<organism evidence="1 2">
    <name type="scientific">Methylomonas koyamae</name>
    <dbReference type="NCBI Taxonomy" id="702114"/>
    <lineage>
        <taxon>Bacteria</taxon>
        <taxon>Pseudomonadati</taxon>
        <taxon>Pseudomonadota</taxon>
        <taxon>Gammaproteobacteria</taxon>
        <taxon>Methylococcales</taxon>
        <taxon>Methylococcaceae</taxon>
        <taxon>Methylomonas</taxon>
    </lineage>
</organism>
<dbReference type="NCBIfam" id="TIGR02935">
    <property type="entry name" value="NifX-associated nitrogen fixation protein"/>
    <property type="match status" value="1"/>
</dbReference>
<dbReference type="STRING" id="702114.A1355_08240"/>
<dbReference type="Pfam" id="PF03270">
    <property type="entry name" value="DUF269"/>
    <property type="match status" value="1"/>
</dbReference>
<dbReference type="InterPro" id="IPR004952">
    <property type="entry name" value="NifX-assoc_nitrogen_fix"/>
</dbReference>
<dbReference type="Gene3D" id="1.10.3100.20">
    <property type="entry name" value="Protein of unknown function DUF269"/>
    <property type="match status" value="1"/>
</dbReference>
<dbReference type="PIRSF" id="PIRSF005788">
    <property type="entry name" value="NifK"/>
    <property type="match status" value="1"/>
</dbReference>
<dbReference type="RefSeq" id="WP_064029646.1">
    <property type="nucleotide sequence ID" value="NZ_LUUK01000178.1"/>
</dbReference>
<gene>
    <name evidence="1" type="ORF">A1355_08240</name>
</gene>
<evidence type="ECO:0000313" key="2">
    <source>
        <dbReference type="Proteomes" id="UP000077628"/>
    </source>
</evidence>
<dbReference type="AlphaFoldDB" id="A0A177NH37"/>